<feature type="compositionally biased region" description="Low complexity" evidence="1">
    <location>
        <begin position="226"/>
        <end position="239"/>
    </location>
</feature>
<dbReference type="EMBL" id="JASAOG010000029">
    <property type="protein sequence ID" value="KAK0061550.1"/>
    <property type="molecule type" value="Genomic_DNA"/>
</dbReference>
<comment type="caution">
    <text evidence="2">The sequence shown here is derived from an EMBL/GenBank/DDBJ whole genome shotgun (WGS) entry which is preliminary data.</text>
</comment>
<feature type="compositionally biased region" description="Polar residues" evidence="1">
    <location>
        <begin position="278"/>
        <end position="290"/>
    </location>
</feature>
<gene>
    <name evidence="2" type="ORF">Bpfe_008932</name>
</gene>
<dbReference type="AlphaFoldDB" id="A0AAD8FEK4"/>
<accession>A0AAD8FEK4</accession>
<evidence type="ECO:0000313" key="3">
    <source>
        <dbReference type="Proteomes" id="UP001233172"/>
    </source>
</evidence>
<sequence>MFVINIQKEMVRGIHQVEQKVNYFYASGSMNERLLKSLTEQLCLQNSEQGPLMSPTLSIPRHLFALVAQNHGNELTLYTGHRSVQMALHYELLLDDHYIAETKCQFDCASDDAVMSVITCLDISSSGTVAEIILKKKNNQVSFVRYTFHELNAKEFKTLNLKLSYAPCSGVNIGICLEKYLVLPRTKHTSKINLALMFDLIKPNELEPKVIYIFLKDCIHLQDTNTSSDDCSSNNPNTDHGQSNSAQTKSQNEIHQHCTPSQPNVLDIQETCKENIPQTDQPLQEPVSSQESKKDHETKIKPVTVELNPHDPLISMLMPSTDKTSTVAPEKTGFKFDSAALATAVRDTVCRFFKDSCSVDFFNFCTSASPSLSKEATDSGLNVNVIQINNIITCNMDHVTNAVVGGQLYNTVIHKNTEADME</sequence>
<protein>
    <submittedName>
        <fullName evidence="2">Uncharacterized protein</fullName>
    </submittedName>
</protein>
<feature type="region of interest" description="Disordered" evidence="1">
    <location>
        <begin position="278"/>
        <end position="299"/>
    </location>
</feature>
<evidence type="ECO:0000313" key="2">
    <source>
        <dbReference type="EMBL" id="KAK0061550.1"/>
    </source>
</evidence>
<proteinExistence type="predicted"/>
<evidence type="ECO:0000256" key="1">
    <source>
        <dbReference type="SAM" id="MobiDB-lite"/>
    </source>
</evidence>
<reference evidence="2" key="2">
    <citation type="submission" date="2023-04" db="EMBL/GenBank/DDBJ databases">
        <authorList>
            <person name="Bu L."/>
            <person name="Lu L."/>
            <person name="Laidemitt M.R."/>
            <person name="Zhang S.M."/>
            <person name="Mutuku M."/>
            <person name="Mkoji G."/>
            <person name="Steinauer M."/>
            <person name="Loker E.S."/>
        </authorList>
    </citation>
    <scope>NUCLEOTIDE SEQUENCE</scope>
    <source>
        <strain evidence="2">KasaAsao</strain>
        <tissue evidence="2">Whole Snail</tissue>
    </source>
</reference>
<keyword evidence="3" id="KW-1185">Reference proteome</keyword>
<name>A0AAD8FEK4_BIOPF</name>
<organism evidence="2 3">
    <name type="scientific">Biomphalaria pfeifferi</name>
    <name type="common">Bloodfluke planorb</name>
    <name type="synonym">Freshwater snail</name>
    <dbReference type="NCBI Taxonomy" id="112525"/>
    <lineage>
        <taxon>Eukaryota</taxon>
        <taxon>Metazoa</taxon>
        <taxon>Spiralia</taxon>
        <taxon>Lophotrochozoa</taxon>
        <taxon>Mollusca</taxon>
        <taxon>Gastropoda</taxon>
        <taxon>Heterobranchia</taxon>
        <taxon>Euthyneura</taxon>
        <taxon>Panpulmonata</taxon>
        <taxon>Hygrophila</taxon>
        <taxon>Lymnaeoidea</taxon>
        <taxon>Planorbidae</taxon>
        <taxon>Biomphalaria</taxon>
    </lineage>
</organism>
<dbReference type="Proteomes" id="UP001233172">
    <property type="component" value="Unassembled WGS sequence"/>
</dbReference>
<feature type="region of interest" description="Disordered" evidence="1">
    <location>
        <begin position="226"/>
        <end position="260"/>
    </location>
</feature>
<feature type="compositionally biased region" description="Polar residues" evidence="1">
    <location>
        <begin position="240"/>
        <end position="260"/>
    </location>
</feature>
<reference evidence="2" key="1">
    <citation type="journal article" date="2023" name="PLoS Negl. Trop. Dis.">
        <title>A genome sequence for Biomphalaria pfeifferi, the major vector snail for the human-infecting parasite Schistosoma mansoni.</title>
        <authorList>
            <person name="Bu L."/>
            <person name="Lu L."/>
            <person name="Laidemitt M.R."/>
            <person name="Zhang S.M."/>
            <person name="Mutuku M."/>
            <person name="Mkoji G."/>
            <person name="Steinauer M."/>
            <person name="Loker E.S."/>
        </authorList>
    </citation>
    <scope>NUCLEOTIDE SEQUENCE</scope>
    <source>
        <strain evidence="2">KasaAsao</strain>
    </source>
</reference>